<dbReference type="InterPro" id="IPR039001">
    <property type="entry name" value="Pal"/>
</dbReference>
<dbReference type="RefSeq" id="WP_138988317.1">
    <property type="nucleotide sequence ID" value="NZ_CP043869.1"/>
</dbReference>
<evidence type="ECO:0000256" key="3">
    <source>
        <dbReference type="ARBA" id="ARBA00023136"/>
    </source>
</evidence>
<reference evidence="11 12" key="1">
    <citation type="journal article" date="2019" name="Biochem. Eng. J.">
        <title>Metabolic engineering of the marine bacteria Neptunomonas concharum for the production of acetoin and meso-2,3-butanediol from acetate.</title>
        <authorList>
            <person name="Li W."/>
            <person name="Pu N."/>
            <person name="Liu C.-X."/>
            <person name="Yuan Q.-P."/>
            <person name="Li Z.-J."/>
        </authorList>
    </citation>
    <scope>NUCLEOTIDE SEQUENCE [LARGE SCALE GENOMIC DNA]</scope>
    <source>
        <strain evidence="11 12">JCM17730</strain>
    </source>
</reference>
<dbReference type="InterPro" id="IPR006665">
    <property type="entry name" value="OmpA-like"/>
</dbReference>
<protein>
    <recommendedName>
        <fullName evidence="8">Peptidoglycan-associated lipoprotein</fullName>
        <shortName evidence="8">PAL</shortName>
    </recommendedName>
</protein>
<dbReference type="InterPro" id="IPR014169">
    <property type="entry name" value="Pal_lipo_C"/>
</dbReference>
<dbReference type="Proteomes" id="UP000324760">
    <property type="component" value="Chromosome"/>
</dbReference>
<accession>A0A5P1RCD2</accession>
<evidence type="ECO:0000259" key="10">
    <source>
        <dbReference type="PROSITE" id="PS51123"/>
    </source>
</evidence>
<feature type="chain" id="PRO_5025062862" description="Peptidoglycan-associated lipoprotein" evidence="9">
    <location>
        <begin position="21"/>
        <end position="177"/>
    </location>
</feature>
<evidence type="ECO:0000313" key="11">
    <source>
        <dbReference type="EMBL" id="QEQ96942.1"/>
    </source>
</evidence>
<dbReference type="InterPro" id="IPR050330">
    <property type="entry name" value="Bact_OuterMem_StrucFunc"/>
</dbReference>
<dbReference type="PANTHER" id="PTHR30329:SF21">
    <property type="entry name" value="LIPOPROTEIN YIAD-RELATED"/>
    <property type="match status" value="1"/>
</dbReference>
<sequence length="177" mass="18477">MRVSNTVKAASLAITFAWLAGCSSPSTMTEGGEGTGTGTAGGANTFGAGNGSGVSGTGVGGSVDVANLRTVFYFDFDESTVRSDSIADLEAHAQYLATHPNASVRLEGHADERGTREYNMALGERRAKAIERFLAVNGVGQSQAETISYGEEKPAVMGSGDGSWSQNRRVELKYVSR</sequence>
<organism evidence="11 12">
    <name type="scientific">Neptunomonas concharum</name>
    <dbReference type="NCBI Taxonomy" id="1031538"/>
    <lineage>
        <taxon>Bacteria</taxon>
        <taxon>Pseudomonadati</taxon>
        <taxon>Pseudomonadota</taxon>
        <taxon>Gammaproteobacteria</taxon>
        <taxon>Oceanospirillales</taxon>
        <taxon>Oceanospirillaceae</taxon>
        <taxon>Neptunomonas</taxon>
    </lineage>
</organism>
<dbReference type="OrthoDB" id="9809164at2"/>
<comment type="similarity">
    <text evidence="8">Belongs to the Pal lipoprotein family.</text>
</comment>
<dbReference type="Gene3D" id="3.30.1330.60">
    <property type="entry name" value="OmpA-like domain"/>
    <property type="match status" value="1"/>
</dbReference>
<dbReference type="PRINTS" id="PR01021">
    <property type="entry name" value="OMPADOMAIN"/>
</dbReference>
<keyword evidence="1 8" id="KW-0132">Cell division</keyword>
<evidence type="ECO:0000256" key="6">
    <source>
        <dbReference type="ARBA" id="ARBA00023288"/>
    </source>
</evidence>
<keyword evidence="7 8" id="KW-0131">Cell cycle</keyword>
<dbReference type="GO" id="GO:0051301">
    <property type="term" value="P:cell division"/>
    <property type="evidence" value="ECO:0007669"/>
    <property type="project" value="UniProtKB-UniRule"/>
</dbReference>
<dbReference type="PANTHER" id="PTHR30329">
    <property type="entry name" value="STATOR ELEMENT OF FLAGELLAR MOTOR COMPLEX"/>
    <property type="match status" value="1"/>
</dbReference>
<dbReference type="InterPro" id="IPR036737">
    <property type="entry name" value="OmpA-like_sf"/>
</dbReference>
<keyword evidence="12" id="KW-1185">Reference proteome</keyword>
<evidence type="ECO:0000256" key="5">
    <source>
        <dbReference type="ARBA" id="ARBA00023237"/>
    </source>
</evidence>
<evidence type="ECO:0000256" key="8">
    <source>
        <dbReference type="HAMAP-Rule" id="MF_02204"/>
    </source>
</evidence>
<keyword evidence="6 8" id="KW-0449">Lipoprotein</keyword>
<dbReference type="EMBL" id="CP043869">
    <property type="protein sequence ID" value="QEQ96942.1"/>
    <property type="molecule type" value="Genomic_DNA"/>
</dbReference>
<evidence type="ECO:0000256" key="4">
    <source>
        <dbReference type="ARBA" id="ARBA00023139"/>
    </source>
</evidence>
<keyword evidence="3 8" id="KW-0472">Membrane</keyword>
<dbReference type="HAMAP" id="MF_02204">
    <property type="entry name" value="Pal"/>
    <property type="match status" value="1"/>
</dbReference>
<dbReference type="Pfam" id="PF00691">
    <property type="entry name" value="OmpA"/>
    <property type="match status" value="1"/>
</dbReference>
<comment type="function">
    <text evidence="8">Part of the Tol-Pal system, which plays a role in outer membrane invagination during cell division and is important for maintaining outer membrane integrity.</text>
</comment>
<dbReference type="PROSITE" id="PS51123">
    <property type="entry name" value="OMPA_2"/>
    <property type="match status" value="1"/>
</dbReference>
<evidence type="ECO:0000313" key="12">
    <source>
        <dbReference type="Proteomes" id="UP000324760"/>
    </source>
</evidence>
<evidence type="ECO:0000256" key="2">
    <source>
        <dbReference type="ARBA" id="ARBA00022729"/>
    </source>
</evidence>
<comment type="subunit">
    <text evidence="8">The Tol-Pal system is composed of five core proteins: the inner membrane proteins TolA, TolQ and TolR, the periplasmic protein TolB and the outer membrane protein Pal. They form a network linking the inner and outer membranes and the peptidoglycan layer.</text>
</comment>
<dbReference type="SUPFAM" id="SSF103088">
    <property type="entry name" value="OmpA-like"/>
    <property type="match status" value="1"/>
</dbReference>
<keyword evidence="5 8" id="KW-0998">Cell outer membrane</keyword>
<gene>
    <name evidence="8 11" type="primary">pal</name>
    <name evidence="11" type="ORF">F0U83_09530</name>
</gene>
<dbReference type="NCBIfam" id="TIGR02802">
    <property type="entry name" value="Pal_lipo"/>
    <property type="match status" value="1"/>
</dbReference>
<keyword evidence="2 8" id="KW-0732">Signal</keyword>
<dbReference type="KEGG" id="ncu:F0U83_09530"/>
<evidence type="ECO:0000256" key="7">
    <source>
        <dbReference type="ARBA" id="ARBA00023306"/>
    </source>
</evidence>
<feature type="domain" description="OmpA-like" evidence="10">
    <location>
        <begin position="61"/>
        <end position="177"/>
    </location>
</feature>
<dbReference type="PROSITE" id="PS51257">
    <property type="entry name" value="PROKAR_LIPOPROTEIN"/>
    <property type="match status" value="1"/>
</dbReference>
<dbReference type="GO" id="GO:0009279">
    <property type="term" value="C:cell outer membrane"/>
    <property type="evidence" value="ECO:0007669"/>
    <property type="project" value="UniProtKB-SubCell"/>
</dbReference>
<comment type="subcellular location">
    <subcellularLocation>
        <location evidence="8">Cell outer membrane</location>
        <topology evidence="8">Lipid-anchor</topology>
    </subcellularLocation>
</comment>
<proteinExistence type="inferred from homology"/>
<dbReference type="InterPro" id="IPR006664">
    <property type="entry name" value="OMP_bac"/>
</dbReference>
<name>A0A5P1RCD2_9GAMM</name>
<dbReference type="AlphaFoldDB" id="A0A5P1RCD2"/>
<feature type="signal peptide" evidence="9">
    <location>
        <begin position="1"/>
        <end position="20"/>
    </location>
</feature>
<evidence type="ECO:0000256" key="9">
    <source>
        <dbReference type="SAM" id="SignalP"/>
    </source>
</evidence>
<evidence type="ECO:0000256" key="1">
    <source>
        <dbReference type="ARBA" id="ARBA00022618"/>
    </source>
</evidence>
<dbReference type="CDD" id="cd07185">
    <property type="entry name" value="OmpA_C-like"/>
    <property type="match status" value="1"/>
</dbReference>
<keyword evidence="4 8" id="KW-0564">Palmitate</keyword>